<comment type="similarity">
    <text evidence="2">Belongs to the isochorismate synthase family.</text>
</comment>
<dbReference type="Pfam" id="PF00425">
    <property type="entry name" value="Chorismate_bind"/>
    <property type="match status" value="1"/>
</dbReference>
<name>A0ABV5TT16_9ACTN</name>
<gene>
    <name evidence="8" type="ORF">ACFFRH_42400</name>
</gene>
<evidence type="ECO:0000313" key="9">
    <source>
        <dbReference type="Proteomes" id="UP001589610"/>
    </source>
</evidence>
<dbReference type="NCBIfam" id="TIGR00543">
    <property type="entry name" value="isochor_syn"/>
    <property type="match status" value="1"/>
</dbReference>
<comment type="caution">
    <text evidence="8">The sequence shown here is derived from an EMBL/GenBank/DDBJ whole genome shotgun (WGS) entry which is preliminary data.</text>
</comment>
<protein>
    <recommendedName>
        <fullName evidence="3">isochorismate synthase</fullName>
        <ecNumber evidence="3">5.4.4.2</ecNumber>
    </recommendedName>
    <alternativeName>
        <fullName evidence="5">Isochorismate mutase</fullName>
    </alternativeName>
</protein>
<evidence type="ECO:0000256" key="6">
    <source>
        <dbReference type="SAM" id="MobiDB-lite"/>
    </source>
</evidence>
<accession>A0ABV5TT16</accession>
<keyword evidence="4" id="KW-0413">Isomerase</keyword>
<comment type="catalytic activity">
    <reaction evidence="1">
        <text>chorismate = isochorismate</text>
        <dbReference type="Rhea" id="RHEA:18985"/>
        <dbReference type="ChEBI" id="CHEBI:29748"/>
        <dbReference type="ChEBI" id="CHEBI:29780"/>
        <dbReference type="EC" id="5.4.4.2"/>
    </reaction>
</comment>
<evidence type="ECO:0000256" key="5">
    <source>
        <dbReference type="ARBA" id="ARBA00041564"/>
    </source>
</evidence>
<evidence type="ECO:0000256" key="3">
    <source>
        <dbReference type="ARBA" id="ARBA00012824"/>
    </source>
</evidence>
<dbReference type="InterPro" id="IPR005801">
    <property type="entry name" value="ADC_synthase"/>
</dbReference>
<organism evidence="8 9">
    <name type="scientific">Streptosporangium vulgare</name>
    <dbReference type="NCBI Taxonomy" id="46190"/>
    <lineage>
        <taxon>Bacteria</taxon>
        <taxon>Bacillati</taxon>
        <taxon>Actinomycetota</taxon>
        <taxon>Actinomycetes</taxon>
        <taxon>Streptosporangiales</taxon>
        <taxon>Streptosporangiaceae</taxon>
        <taxon>Streptosporangium</taxon>
    </lineage>
</organism>
<keyword evidence="9" id="KW-1185">Reference proteome</keyword>
<proteinExistence type="inferred from homology"/>
<dbReference type="InterPro" id="IPR015890">
    <property type="entry name" value="Chorismate_C"/>
</dbReference>
<reference evidence="8 9" key="1">
    <citation type="submission" date="2024-09" db="EMBL/GenBank/DDBJ databases">
        <authorList>
            <person name="Sun Q."/>
            <person name="Mori K."/>
        </authorList>
    </citation>
    <scope>NUCLEOTIDE SEQUENCE [LARGE SCALE GENOMIC DNA]</scope>
    <source>
        <strain evidence="8 9">JCM 3028</strain>
    </source>
</reference>
<feature type="domain" description="Chorismate-utilising enzyme C-terminal" evidence="7">
    <location>
        <begin position="253"/>
        <end position="507"/>
    </location>
</feature>
<dbReference type="SUPFAM" id="SSF56322">
    <property type="entry name" value="ADC synthase"/>
    <property type="match status" value="1"/>
</dbReference>
<dbReference type="PANTHER" id="PTHR42839">
    <property type="entry name" value="ISOCHORISMATE SYNTHASE ENTC"/>
    <property type="match status" value="1"/>
</dbReference>
<dbReference type="Gene3D" id="3.60.120.10">
    <property type="entry name" value="Anthranilate synthase"/>
    <property type="match status" value="1"/>
</dbReference>
<feature type="compositionally biased region" description="Basic and acidic residues" evidence="6">
    <location>
        <begin position="1"/>
        <end position="10"/>
    </location>
</feature>
<evidence type="ECO:0000256" key="2">
    <source>
        <dbReference type="ARBA" id="ARBA00005297"/>
    </source>
</evidence>
<feature type="region of interest" description="Disordered" evidence="6">
    <location>
        <begin position="1"/>
        <end position="37"/>
    </location>
</feature>
<dbReference type="EC" id="5.4.4.2" evidence="3"/>
<evidence type="ECO:0000256" key="1">
    <source>
        <dbReference type="ARBA" id="ARBA00000799"/>
    </source>
</evidence>
<dbReference type="PANTHER" id="PTHR42839:SF2">
    <property type="entry name" value="ISOCHORISMATE SYNTHASE ENTC"/>
    <property type="match status" value="1"/>
</dbReference>
<dbReference type="Proteomes" id="UP001589610">
    <property type="component" value="Unassembled WGS sequence"/>
</dbReference>
<dbReference type="InterPro" id="IPR004561">
    <property type="entry name" value="IsoChor_synthase"/>
</dbReference>
<evidence type="ECO:0000259" key="7">
    <source>
        <dbReference type="Pfam" id="PF00425"/>
    </source>
</evidence>
<sequence length="528" mass="56092">MHQPDIDPHLPDTAPNPMGADPYLVNTEPRTPDAGPYLMGAGPHPLGTGPYPPDAGPRLPDIDLAGFLEVHAKATAEARNNASRTLATWRQEIDPVDPAGLLVPMFARTRRAFVWMSPESSVIAMGSAADFVERGAGRFSGIRTSWERTVQSAVTGGPGPRATPSLVGGFAFAPRPGPLPEALMWVPRILVARDRDGRTTLVLSVSVDPAHPVQDDVARVIAQACGLLAAAGGHPCPSPHLAGTTVTEIPPAAEWKALVARAADQIGRGRFDKAVLARQLRVSSPCPYDVPSVLGSLLGTRSGTTVFAVAADGHAFVGATPERLVSLHAGRARSMSLAASMPRGATPAEDARLRAALLEDDKCRREQQVVTEMLRHAFEQVCREVSVPAEPHVLDLPNLRHLHSRIEGEIADPENTSVLDLVERLHPTPAVGGHPRKGTLDWIAATEPFDRGWYAGPVGWMNADQEGDFAVALRSAHLYEGTATLYAGCGIVAGSDPDVELQETRLKFRPMLDALAVPAYGPDGAGTS</sequence>
<evidence type="ECO:0000313" key="8">
    <source>
        <dbReference type="EMBL" id="MFB9682164.1"/>
    </source>
</evidence>
<dbReference type="RefSeq" id="WP_344745929.1">
    <property type="nucleotide sequence ID" value="NZ_BAAAWW010000079.1"/>
</dbReference>
<dbReference type="EMBL" id="JBHMBS010000048">
    <property type="protein sequence ID" value="MFB9682164.1"/>
    <property type="molecule type" value="Genomic_DNA"/>
</dbReference>
<evidence type="ECO:0000256" key="4">
    <source>
        <dbReference type="ARBA" id="ARBA00023235"/>
    </source>
</evidence>